<evidence type="ECO:0000313" key="3">
    <source>
        <dbReference type="Proteomes" id="UP000683511"/>
    </source>
</evidence>
<dbReference type="AlphaFoldDB" id="A0A975TBE7"/>
<feature type="region of interest" description="Disordered" evidence="1">
    <location>
        <begin position="31"/>
        <end position="54"/>
    </location>
</feature>
<accession>A0A975TBE7</accession>
<keyword evidence="3" id="KW-1185">Reference proteome</keyword>
<dbReference type="Proteomes" id="UP000683511">
    <property type="component" value="Chromosome"/>
</dbReference>
<evidence type="ECO:0000256" key="1">
    <source>
        <dbReference type="SAM" id="MobiDB-lite"/>
    </source>
</evidence>
<reference evidence="2" key="1">
    <citation type="submission" date="2017-04" db="EMBL/GenBank/DDBJ databases">
        <title>Genome deletions in a multicellular cyanobacterial endosymbiont for morphological adaptation in marine diatoms.</title>
        <authorList>
            <person name="Wang Y."/>
            <person name="Gao H."/>
            <person name="Li R."/>
            <person name="Xu X."/>
        </authorList>
    </citation>
    <scope>NUCLEOTIDE SEQUENCE</scope>
    <source>
        <strain evidence="2">FACHB 800</strain>
    </source>
</reference>
<name>A0A975TBE7_9NOST</name>
<dbReference type="EMBL" id="CP021056">
    <property type="protein sequence ID" value="QXE25494.1"/>
    <property type="molecule type" value="Genomic_DNA"/>
</dbReference>
<evidence type="ECO:0000313" key="2">
    <source>
        <dbReference type="EMBL" id="QXE25494.1"/>
    </source>
</evidence>
<protein>
    <submittedName>
        <fullName evidence="2">Uncharacterized protein</fullName>
    </submittedName>
</protein>
<proteinExistence type="predicted"/>
<organism evidence="2 3">
    <name type="scientific">Richelia sinica FACHB-800</name>
    <dbReference type="NCBI Taxonomy" id="1357546"/>
    <lineage>
        <taxon>Bacteria</taxon>
        <taxon>Bacillati</taxon>
        <taxon>Cyanobacteriota</taxon>
        <taxon>Cyanophyceae</taxon>
        <taxon>Nostocales</taxon>
        <taxon>Nostocaceae</taxon>
        <taxon>Richelia</taxon>
    </lineage>
</organism>
<sequence length="54" mass="6034">MPEPNNHLPIFMTSEVIQTSPQQVTDQEMYAQDSNTYIPPNYGGPDSQYGSGTR</sequence>
<dbReference type="KEGG" id="rsin:B6N60_04209"/>
<gene>
    <name evidence="2" type="ORF">B6N60_04209</name>
</gene>
<dbReference type="RefSeq" id="WP_217312822.1">
    <property type="nucleotide sequence ID" value="NZ_CP021056.1"/>
</dbReference>